<dbReference type="EMBL" id="AHAT01002002">
    <property type="status" value="NOT_ANNOTATED_CDS"/>
    <property type="molecule type" value="Genomic_DNA"/>
</dbReference>
<dbReference type="PANTHER" id="PTHR10556:SF27">
    <property type="entry name" value="TRANS-2,3-ENOYL-COA REDUCTASE-LIKE"/>
    <property type="match status" value="1"/>
</dbReference>
<dbReference type="GO" id="GO:0005783">
    <property type="term" value="C:endoplasmic reticulum"/>
    <property type="evidence" value="ECO:0000318"/>
    <property type="project" value="GO_Central"/>
</dbReference>
<evidence type="ECO:0000256" key="4">
    <source>
        <dbReference type="ARBA" id="ARBA00022692"/>
    </source>
</evidence>
<evidence type="ECO:0000259" key="12">
    <source>
        <dbReference type="Pfam" id="PF02544"/>
    </source>
</evidence>
<keyword evidence="8 11" id="KW-0472">Membrane</keyword>
<dbReference type="GO" id="GO:0102758">
    <property type="term" value="F:very-long-chain enoyl-CoA reductase activity"/>
    <property type="evidence" value="ECO:0000318"/>
    <property type="project" value="GO_Central"/>
</dbReference>
<evidence type="ECO:0000256" key="10">
    <source>
        <dbReference type="ARBA" id="ARBA00079977"/>
    </source>
</evidence>
<evidence type="ECO:0000256" key="9">
    <source>
        <dbReference type="ARBA" id="ARBA00070012"/>
    </source>
</evidence>
<feature type="transmembrane region" description="Helical" evidence="11">
    <location>
        <begin position="120"/>
        <end position="142"/>
    </location>
</feature>
<feature type="transmembrane region" description="Helical" evidence="11">
    <location>
        <begin position="192"/>
        <end position="211"/>
    </location>
</feature>
<dbReference type="EMBL" id="AHAT01002001">
    <property type="status" value="NOT_ANNOTATED_CDS"/>
    <property type="molecule type" value="Genomic_DNA"/>
</dbReference>
<evidence type="ECO:0000256" key="3">
    <source>
        <dbReference type="ARBA" id="ARBA00007742"/>
    </source>
</evidence>
<dbReference type="GO" id="GO:0006665">
    <property type="term" value="P:sphingolipid metabolic process"/>
    <property type="evidence" value="ECO:0000318"/>
    <property type="project" value="GO_Central"/>
</dbReference>
<dbReference type="PROSITE" id="PS50244">
    <property type="entry name" value="S5A_REDUCTASE"/>
    <property type="match status" value="1"/>
</dbReference>
<evidence type="ECO:0000256" key="7">
    <source>
        <dbReference type="ARBA" id="ARBA00023002"/>
    </source>
</evidence>
<evidence type="ECO:0000256" key="5">
    <source>
        <dbReference type="ARBA" id="ARBA00022824"/>
    </source>
</evidence>
<organism evidence="14 15">
    <name type="scientific">Lepisosteus oculatus</name>
    <name type="common">Spotted gar</name>
    <dbReference type="NCBI Taxonomy" id="7918"/>
    <lineage>
        <taxon>Eukaryota</taxon>
        <taxon>Metazoa</taxon>
        <taxon>Chordata</taxon>
        <taxon>Craniata</taxon>
        <taxon>Vertebrata</taxon>
        <taxon>Euteleostomi</taxon>
        <taxon>Actinopterygii</taxon>
        <taxon>Neopterygii</taxon>
        <taxon>Holostei</taxon>
        <taxon>Semionotiformes</taxon>
        <taxon>Lepisosteidae</taxon>
        <taxon>Lepisosteus</taxon>
    </lineage>
</organism>
<dbReference type="InParanoid" id="W5N6L1"/>
<dbReference type="Ensembl" id="ENSLOCT00000016300.1">
    <property type="protein sequence ID" value="ENSLOCP00000016270.1"/>
    <property type="gene ID" value="ENSLOCG00000013208.1"/>
</dbReference>
<feature type="domain" description="3-oxo-5-alpha-steroid 4-dehydrogenase C-terminal" evidence="12">
    <location>
        <begin position="188"/>
        <end position="339"/>
    </location>
</feature>
<reference evidence="14" key="3">
    <citation type="submission" date="2025-09" db="UniProtKB">
        <authorList>
            <consortium name="Ensembl"/>
        </authorList>
    </citation>
    <scope>IDENTIFICATION</scope>
</reference>
<dbReference type="Pfam" id="PF21696">
    <property type="entry name" value="TECR_N"/>
    <property type="match status" value="1"/>
</dbReference>
<keyword evidence="15" id="KW-1185">Reference proteome</keyword>
<dbReference type="InterPro" id="IPR001104">
    <property type="entry name" value="3-oxo-5_a-steroid_4-DH_C"/>
</dbReference>
<dbReference type="GO" id="GO:0042761">
    <property type="term" value="P:very long-chain fatty acid biosynthetic process"/>
    <property type="evidence" value="ECO:0000318"/>
    <property type="project" value="GO_Central"/>
</dbReference>
<dbReference type="AlphaFoldDB" id="W5N6L1"/>
<accession>W5N6L1</accession>
<keyword evidence="6 11" id="KW-1133">Transmembrane helix</keyword>
<dbReference type="eggNOG" id="KOG1639">
    <property type="taxonomic scope" value="Eukaryota"/>
</dbReference>
<dbReference type="Pfam" id="PF02544">
    <property type="entry name" value="Steroid_dh"/>
    <property type="match status" value="1"/>
</dbReference>
<dbReference type="InterPro" id="IPR039357">
    <property type="entry name" value="SRD5A/TECR"/>
</dbReference>
<keyword evidence="7" id="KW-0560">Oxidoreductase</keyword>
<dbReference type="GeneTree" id="ENSGT00950000182886"/>
<proteinExistence type="inferred from homology"/>
<keyword evidence="4 11" id="KW-0812">Transmembrane</keyword>
<reference evidence="14" key="2">
    <citation type="submission" date="2025-08" db="UniProtKB">
        <authorList>
            <consortium name="Ensembl"/>
        </authorList>
    </citation>
    <scope>IDENTIFICATION</scope>
</reference>
<dbReference type="PANTHER" id="PTHR10556">
    <property type="entry name" value="3-OXO-5-ALPHA-STEROID 4-DEHYDROGENASE"/>
    <property type="match status" value="1"/>
</dbReference>
<evidence type="ECO:0000259" key="13">
    <source>
        <dbReference type="Pfam" id="PF21696"/>
    </source>
</evidence>
<evidence type="ECO:0000256" key="1">
    <source>
        <dbReference type="ARBA" id="ARBA00004141"/>
    </source>
</evidence>
<evidence type="ECO:0000256" key="11">
    <source>
        <dbReference type="SAM" id="Phobius"/>
    </source>
</evidence>
<feature type="domain" description="TECR-like N-terminal" evidence="13">
    <location>
        <begin position="39"/>
        <end position="115"/>
    </location>
</feature>
<comment type="similarity">
    <text evidence="3">Belongs to the steroid 5-alpha reductase family.</text>
</comment>
<evidence type="ECO:0000313" key="15">
    <source>
        <dbReference type="Proteomes" id="UP000018468"/>
    </source>
</evidence>
<protein>
    <recommendedName>
        <fullName evidence="9">Trans-2,3-enoyl-CoA reductase-like</fullName>
    </recommendedName>
    <alternativeName>
        <fullName evidence="10">Steroid 5-alpha-reductase 2-like 2 protein</fullName>
    </alternativeName>
</protein>
<sequence>MSPVPHNVPRSFYSFSQLVLNTCPLGFPQLTRRTKIAYFEVEILDAHTRKQVQVIDKVHPSSTVLDLKNRFHKACPQWYPSRTGLRVDRNGPFLKDSCIIHTIASSSLVTLYFTDLGRQVSWSTVFLTQYFGPLLIYLMFYFRLSGVYGETKSNRHLAVNLACFCHSLHYIRHLLETLFVHKFSEGYTPLQNMLKGCAFYWGFTAWLGYYVNHPLYTPPYFANKQLIPSTLCFLFCEAGNLCINIVLAQHNQAGNKSHFPRSTSNPFTWLFKLVHCPQYTYEIGAWLSLTVMTQTVPVAVFAIMVSIQMMLWAKKTHNKYLKQMKNSSCQRMAVIPFIL</sequence>
<dbReference type="Bgee" id="ENSLOCG00000013208">
    <property type="expression patterns" value="Expressed in heart and 5 other cell types or tissues"/>
</dbReference>
<dbReference type="Gene3D" id="3.10.20.90">
    <property type="entry name" value="Phosphatidylinositol 3-kinase Catalytic Subunit, Chain A, domain 1"/>
    <property type="match status" value="1"/>
</dbReference>
<keyword evidence="5" id="KW-0256">Endoplasmic reticulum</keyword>
<evidence type="ECO:0000256" key="2">
    <source>
        <dbReference type="ARBA" id="ARBA00004240"/>
    </source>
</evidence>
<evidence type="ECO:0000256" key="6">
    <source>
        <dbReference type="ARBA" id="ARBA00022989"/>
    </source>
</evidence>
<dbReference type="GO" id="GO:0016020">
    <property type="term" value="C:membrane"/>
    <property type="evidence" value="ECO:0007669"/>
    <property type="project" value="UniProtKB-SubCell"/>
</dbReference>
<dbReference type="Proteomes" id="UP000018468">
    <property type="component" value="Linkage group LG4"/>
</dbReference>
<evidence type="ECO:0000313" key="14">
    <source>
        <dbReference type="Ensembl" id="ENSLOCP00000016270.1"/>
    </source>
</evidence>
<evidence type="ECO:0000256" key="8">
    <source>
        <dbReference type="ARBA" id="ARBA00023136"/>
    </source>
</evidence>
<dbReference type="STRING" id="7918.ENSLOCP00000016270"/>
<dbReference type="OMA" id="RQVSWTT"/>
<comment type="subcellular location">
    <subcellularLocation>
        <location evidence="2">Endoplasmic reticulum</location>
    </subcellularLocation>
    <subcellularLocation>
        <location evidence="1">Membrane</location>
        <topology evidence="1">Multi-pass membrane protein</topology>
    </subcellularLocation>
</comment>
<reference evidence="15" key="1">
    <citation type="submission" date="2011-12" db="EMBL/GenBank/DDBJ databases">
        <title>The Draft Genome of Lepisosteus oculatus.</title>
        <authorList>
            <consortium name="The Broad Institute Genome Assembly &amp; Analysis Group"/>
            <consortium name="Computational R&amp;D Group"/>
            <consortium name="and Sequencing Platform"/>
            <person name="Di Palma F."/>
            <person name="Alfoldi J."/>
            <person name="Johnson J."/>
            <person name="Berlin A."/>
            <person name="Gnerre S."/>
            <person name="Jaffe D."/>
            <person name="MacCallum I."/>
            <person name="Young S."/>
            <person name="Walker B.J."/>
            <person name="Lander E.S."/>
            <person name="Lindblad-Toh K."/>
        </authorList>
    </citation>
    <scope>NUCLEOTIDE SEQUENCE [LARGE SCALE GENOMIC DNA]</scope>
</reference>
<dbReference type="HOGENOM" id="CLU_059260_1_0_1"/>
<dbReference type="InterPro" id="IPR049127">
    <property type="entry name" value="TECR-like_N"/>
</dbReference>
<feature type="transmembrane region" description="Helical" evidence="11">
    <location>
        <begin position="296"/>
        <end position="313"/>
    </location>
</feature>
<dbReference type="FunFam" id="3.10.20.90:FF:000131">
    <property type="entry name" value="trans-2,3-enoyl-CoA reductase-like"/>
    <property type="match status" value="1"/>
</dbReference>
<name>W5N6L1_LEPOC</name>